<reference evidence="1 2" key="1">
    <citation type="submission" date="2019-03" db="EMBL/GenBank/DDBJ databases">
        <title>First draft genome of Liparis tanakae, snailfish: a comprehensive survey of snailfish specific genes.</title>
        <authorList>
            <person name="Kim W."/>
            <person name="Song I."/>
            <person name="Jeong J.-H."/>
            <person name="Kim D."/>
            <person name="Kim S."/>
            <person name="Ryu S."/>
            <person name="Song J.Y."/>
            <person name="Lee S.K."/>
        </authorList>
    </citation>
    <scope>NUCLEOTIDE SEQUENCE [LARGE SCALE GENOMIC DNA]</scope>
    <source>
        <tissue evidence="1">Muscle</tissue>
    </source>
</reference>
<comment type="caution">
    <text evidence="1">The sequence shown here is derived from an EMBL/GenBank/DDBJ whole genome shotgun (WGS) entry which is preliminary data.</text>
</comment>
<evidence type="ECO:0000313" key="1">
    <source>
        <dbReference type="EMBL" id="TNN87853.1"/>
    </source>
</evidence>
<protein>
    <submittedName>
        <fullName evidence="1">Uncharacterized protein</fullName>
    </submittedName>
</protein>
<gene>
    <name evidence="1" type="ORF">EYF80_001817</name>
</gene>
<dbReference type="Proteomes" id="UP000314294">
    <property type="component" value="Unassembled WGS sequence"/>
</dbReference>
<proteinExistence type="predicted"/>
<dbReference type="EMBL" id="SRLO01000008">
    <property type="protein sequence ID" value="TNN87853.1"/>
    <property type="molecule type" value="Genomic_DNA"/>
</dbReference>
<sequence length="67" mass="7632">MVQLRCSYGDRKGILRYLFATMPHNESSLRLTACDVATRALTSSSERSKGSFWETCKWNSLRGWAVT</sequence>
<accession>A0A4Z2JDL7</accession>
<name>A0A4Z2JDL7_9TELE</name>
<keyword evidence="2" id="KW-1185">Reference proteome</keyword>
<evidence type="ECO:0000313" key="2">
    <source>
        <dbReference type="Proteomes" id="UP000314294"/>
    </source>
</evidence>
<organism evidence="1 2">
    <name type="scientific">Liparis tanakae</name>
    <name type="common">Tanaka's snailfish</name>
    <dbReference type="NCBI Taxonomy" id="230148"/>
    <lineage>
        <taxon>Eukaryota</taxon>
        <taxon>Metazoa</taxon>
        <taxon>Chordata</taxon>
        <taxon>Craniata</taxon>
        <taxon>Vertebrata</taxon>
        <taxon>Euteleostomi</taxon>
        <taxon>Actinopterygii</taxon>
        <taxon>Neopterygii</taxon>
        <taxon>Teleostei</taxon>
        <taxon>Neoteleostei</taxon>
        <taxon>Acanthomorphata</taxon>
        <taxon>Eupercaria</taxon>
        <taxon>Perciformes</taxon>
        <taxon>Cottioidei</taxon>
        <taxon>Cottales</taxon>
        <taxon>Liparidae</taxon>
        <taxon>Liparis</taxon>
    </lineage>
</organism>
<dbReference type="AlphaFoldDB" id="A0A4Z2JDL7"/>